<feature type="transmembrane region" description="Helical" evidence="1">
    <location>
        <begin position="73"/>
        <end position="94"/>
    </location>
</feature>
<feature type="transmembrane region" description="Helical" evidence="1">
    <location>
        <begin position="180"/>
        <end position="207"/>
    </location>
</feature>
<name>A0ABQ9XVT5_9EUKA</name>
<feature type="transmembrane region" description="Helical" evidence="1">
    <location>
        <begin position="12"/>
        <end position="38"/>
    </location>
</feature>
<evidence type="ECO:0000256" key="1">
    <source>
        <dbReference type="SAM" id="Phobius"/>
    </source>
</evidence>
<keyword evidence="1" id="KW-0472">Membrane</keyword>
<feature type="transmembrane region" description="Helical" evidence="1">
    <location>
        <begin position="213"/>
        <end position="234"/>
    </location>
</feature>
<sequence length="365" mass="40742">MAHKAKRPLRIIIAIAHTLLLLGGIASVILGSVFYKHFESSRTVLIIGIVSLLIGAIGIILSFLAPKNRCGSVLLWISTLLSVCTFPIAIVMAITNFNNKLTLFVQFPTKDKLLQYAKVWNWMTCAENPTTECIYEFNLSTYFHGLWIPDFCVCLACFMVISLCLTHILKGKKFIAITSLSQIAIISALFGAVLIASAVILLLRMAISSVYRPIMIGLIVVGGVLLVSAVLKLFGSCFNRICLHTILIAIDGVFVCILTVCSTLLVVYQRYYSSIIATSYLVDVIDQYWDIFTVFLPSERILFLYNLSMGTSSIIITYLFLLDFMFVVSIVMSSVQLRLQRRRKYGTDETQPLLQGTNNADYNSY</sequence>
<dbReference type="Proteomes" id="UP001281761">
    <property type="component" value="Unassembled WGS sequence"/>
</dbReference>
<comment type="caution">
    <text evidence="2">The sequence shown here is derived from an EMBL/GenBank/DDBJ whole genome shotgun (WGS) entry which is preliminary data.</text>
</comment>
<feature type="transmembrane region" description="Helical" evidence="1">
    <location>
        <begin position="44"/>
        <end position="66"/>
    </location>
</feature>
<accession>A0ABQ9XVT5</accession>
<organism evidence="2 3">
    <name type="scientific">Blattamonas nauphoetae</name>
    <dbReference type="NCBI Taxonomy" id="2049346"/>
    <lineage>
        <taxon>Eukaryota</taxon>
        <taxon>Metamonada</taxon>
        <taxon>Preaxostyla</taxon>
        <taxon>Oxymonadida</taxon>
        <taxon>Blattamonas</taxon>
    </lineage>
</organism>
<gene>
    <name evidence="2" type="ORF">BLNAU_9446</name>
</gene>
<reference evidence="2 3" key="1">
    <citation type="journal article" date="2022" name="bioRxiv">
        <title>Genomics of Preaxostyla Flagellates Illuminates Evolutionary Transitions and the Path Towards Mitochondrial Loss.</title>
        <authorList>
            <person name="Novak L.V.F."/>
            <person name="Treitli S.C."/>
            <person name="Pyrih J."/>
            <person name="Halakuc P."/>
            <person name="Pipaliya S.V."/>
            <person name="Vacek V."/>
            <person name="Brzon O."/>
            <person name="Soukal P."/>
            <person name="Eme L."/>
            <person name="Dacks J.B."/>
            <person name="Karnkowska A."/>
            <person name="Elias M."/>
            <person name="Hampl V."/>
        </authorList>
    </citation>
    <scope>NUCLEOTIDE SEQUENCE [LARGE SCALE GENOMIC DNA]</scope>
    <source>
        <strain evidence="2">NAU3</strain>
        <tissue evidence="2">Gut</tissue>
    </source>
</reference>
<keyword evidence="1" id="KW-0812">Transmembrane</keyword>
<feature type="transmembrane region" description="Helical" evidence="1">
    <location>
        <begin position="246"/>
        <end position="268"/>
    </location>
</feature>
<protein>
    <submittedName>
        <fullName evidence="2">Uncharacterized protein</fullName>
    </submittedName>
</protein>
<feature type="transmembrane region" description="Helical" evidence="1">
    <location>
        <begin position="146"/>
        <end position="168"/>
    </location>
</feature>
<keyword evidence="1" id="KW-1133">Transmembrane helix</keyword>
<proteinExistence type="predicted"/>
<dbReference type="EMBL" id="JARBJD010000065">
    <property type="protein sequence ID" value="KAK2955587.1"/>
    <property type="molecule type" value="Genomic_DNA"/>
</dbReference>
<keyword evidence="3" id="KW-1185">Reference proteome</keyword>
<feature type="transmembrane region" description="Helical" evidence="1">
    <location>
        <begin position="314"/>
        <end position="335"/>
    </location>
</feature>
<evidence type="ECO:0000313" key="3">
    <source>
        <dbReference type="Proteomes" id="UP001281761"/>
    </source>
</evidence>
<evidence type="ECO:0000313" key="2">
    <source>
        <dbReference type="EMBL" id="KAK2955587.1"/>
    </source>
</evidence>